<dbReference type="GO" id="GO:0005840">
    <property type="term" value="C:ribosome"/>
    <property type="evidence" value="ECO:0007669"/>
    <property type="project" value="UniProtKB-KW"/>
</dbReference>
<evidence type="ECO:0000256" key="1">
    <source>
        <dbReference type="ARBA" id="ARBA00006509"/>
    </source>
</evidence>
<dbReference type="EMBL" id="CAJEWN010000077">
    <property type="protein sequence ID" value="CAD2159956.1"/>
    <property type="molecule type" value="Genomic_DNA"/>
</dbReference>
<protein>
    <recommendedName>
        <fullName evidence="5">60S ribosomal protein L36</fullName>
    </recommendedName>
</protein>
<organism evidence="8 9">
    <name type="scientific">Meloidogyne enterolobii</name>
    <name type="common">Root-knot nematode worm</name>
    <name type="synonym">Meloidogyne mayaguensis</name>
    <dbReference type="NCBI Taxonomy" id="390850"/>
    <lineage>
        <taxon>Eukaryota</taxon>
        <taxon>Metazoa</taxon>
        <taxon>Ecdysozoa</taxon>
        <taxon>Nematoda</taxon>
        <taxon>Chromadorea</taxon>
        <taxon>Rhabditida</taxon>
        <taxon>Tylenchina</taxon>
        <taxon>Tylenchomorpha</taxon>
        <taxon>Tylenchoidea</taxon>
        <taxon>Meloidogynidae</taxon>
        <taxon>Meloidogyninae</taxon>
        <taxon>Meloidogyne</taxon>
    </lineage>
</organism>
<dbReference type="InterPro" id="IPR000509">
    <property type="entry name" value="Ribosomal_eL36"/>
</dbReference>
<dbReference type="EMBL" id="CAJEWN010000082">
    <property type="protein sequence ID" value="CAD2160815.1"/>
    <property type="molecule type" value="Genomic_DNA"/>
</dbReference>
<keyword evidence="4 5" id="KW-0687">Ribonucleoprotein</keyword>
<evidence type="ECO:0000313" key="7">
    <source>
        <dbReference type="EMBL" id="CAD2159956.1"/>
    </source>
</evidence>
<evidence type="ECO:0000256" key="3">
    <source>
        <dbReference type="ARBA" id="ARBA00022980"/>
    </source>
</evidence>
<feature type="region of interest" description="Disordered" evidence="6">
    <location>
        <begin position="1"/>
        <end position="38"/>
    </location>
</feature>
<evidence type="ECO:0000256" key="6">
    <source>
        <dbReference type="SAM" id="MobiDB-lite"/>
    </source>
</evidence>
<evidence type="ECO:0000256" key="2">
    <source>
        <dbReference type="ARBA" id="ARBA00011133"/>
    </source>
</evidence>
<dbReference type="PANTHER" id="PTHR10114">
    <property type="entry name" value="60S RIBOSOMAL PROTEIN L36"/>
    <property type="match status" value="1"/>
</dbReference>
<dbReference type="OrthoDB" id="9616667at2759"/>
<dbReference type="GO" id="GO:0006412">
    <property type="term" value="P:translation"/>
    <property type="evidence" value="ECO:0007669"/>
    <property type="project" value="InterPro"/>
</dbReference>
<dbReference type="GO" id="GO:1990904">
    <property type="term" value="C:ribonucleoprotein complex"/>
    <property type="evidence" value="ECO:0007669"/>
    <property type="project" value="UniProtKB-KW"/>
</dbReference>
<evidence type="ECO:0000313" key="9">
    <source>
        <dbReference type="Proteomes" id="UP000580250"/>
    </source>
</evidence>
<feature type="compositionally biased region" description="Basic residues" evidence="6">
    <location>
        <begin position="25"/>
        <end position="38"/>
    </location>
</feature>
<dbReference type="Proteomes" id="UP000580250">
    <property type="component" value="Unassembled WGS sequence"/>
</dbReference>
<comment type="caution">
    <text evidence="8">The sequence shown here is derived from an EMBL/GenBank/DDBJ whole genome shotgun (WGS) entry which is preliminary data.</text>
</comment>
<keyword evidence="3 5" id="KW-0689">Ribosomal protein</keyword>
<dbReference type="Pfam" id="PF01158">
    <property type="entry name" value="Ribosomal_L36e"/>
    <property type="match status" value="1"/>
</dbReference>
<comment type="subunit">
    <text evidence="2">Component of the large ribosomal subunit.</text>
</comment>
<sequence length="107" mass="12721">MTKLQHPAVEGLAVGLDRGHPVTKNVRKPRQSRKKGRITKKTRIVREVVREVVGFSPYERRTMELLRISKDKKALKFLKKRIGQHVRAKRKRDEIQRILVEMRKHHK</sequence>
<accession>A0A6V7ULM4</accession>
<evidence type="ECO:0000256" key="4">
    <source>
        <dbReference type="ARBA" id="ARBA00023274"/>
    </source>
</evidence>
<gene>
    <name evidence="7" type="ORF">MENT_LOCUS13981</name>
    <name evidence="8" type="ORF">MENT_LOCUS14463</name>
</gene>
<name>A0A6V7ULM4_MELEN</name>
<evidence type="ECO:0000313" key="8">
    <source>
        <dbReference type="EMBL" id="CAD2160815.1"/>
    </source>
</evidence>
<comment type="similarity">
    <text evidence="1 5">Belongs to the eukaryotic ribosomal protein eL36 family.</text>
</comment>
<evidence type="ECO:0000256" key="5">
    <source>
        <dbReference type="RuleBase" id="RU000665"/>
    </source>
</evidence>
<proteinExistence type="inferred from homology"/>
<dbReference type="FunFam" id="1.10.10.1760:FF:000001">
    <property type="entry name" value="60S ribosomal protein L36"/>
    <property type="match status" value="1"/>
</dbReference>
<dbReference type="PROSITE" id="PS01190">
    <property type="entry name" value="RIBOSOMAL_L36E"/>
    <property type="match status" value="1"/>
</dbReference>
<dbReference type="GO" id="GO:0003735">
    <property type="term" value="F:structural constituent of ribosome"/>
    <property type="evidence" value="ECO:0007669"/>
    <property type="project" value="InterPro"/>
</dbReference>
<dbReference type="InterPro" id="IPR038097">
    <property type="entry name" value="Ribosomal_eL36_sf"/>
</dbReference>
<dbReference type="Gene3D" id="1.10.10.1760">
    <property type="entry name" value="60S ribosomal protein L36"/>
    <property type="match status" value="1"/>
</dbReference>
<dbReference type="AlphaFoldDB" id="A0A6V7ULM4"/>
<reference evidence="8 9" key="1">
    <citation type="submission" date="2020-08" db="EMBL/GenBank/DDBJ databases">
        <authorList>
            <person name="Koutsovoulos G."/>
            <person name="Danchin GJ E."/>
        </authorList>
    </citation>
    <scope>NUCLEOTIDE SEQUENCE [LARGE SCALE GENOMIC DNA]</scope>
</reference>